<evidence type="ECO:0000256" key="3">
    <source>
        <dbReference type="ARBA" id="ARBA00023002"/>
    </source>
</evidence>
<evidence type="ECO:0000313" key="7">
    <source>
        <dbReference type="Proteomes" id="UP001165124"/>
    </source>
</evidence>
<dbReference type="InterPro" id="IPR050172">
    <property type="entry name" value="SsuD_RutA_monooxygenase"/>
</dbReference>
<dbReference type="SUPFAM" id="SSF51679">
    <property type="entry name" value="Bacterial luciferase-like"/>
    <property type="match status" value="1"/>
</dbReference>
<dbReference type="EMBL" id="BSRZ01000002">
    <property type="protein sequence ID" value="GLW62955.1"/>
    <property type="molecule type" value="Genomic_DNA"/>
</dbReference>
<protein>
    <submittedName>
        <fullName evidence="6">LLM class F420-dependent oxidoreductase</fullName>
    </submittedName>
</protein>
<organism evidence="6 7">
    <name type="scientific">Actinomadura rubrobrunea</name>
    <dbReference type="NCBI Taxonomy" id="115335"/>
    <lineage>
        <taxon>Bacteria</taxon>
        <taxon>Bacillati</taxon>
        <taxon>Actinomycetota</taxon>
        <taxon>Actinomycetes</taxon>
        <taxon>Streptosporangiales</taxon>
        <taxon>Thermomonosporaceae</taxon>
        <taxon>Actinomadura</taxon>
    </lineage>
</organism>
<evidence type="ECO:0000313" key="6">
    <source>
        <dbReference type="EMBL" id="GLW62955.1"/>
    </source>
</evidence>
<dbReference type="PANTHER" id="PTHR42847:SF4">
    <property type="entry name" value="ALKANESULFONATE MONOOXYGENASE-RELATED"/>
    <property type="match status" value="1"/>
</dbReference>
<dbReference type="InterPro" id="IPR019923">
    <property type="entry name" value="Lucif-like_OxRdtase_MSMEG_2516"/>
</dbReference>
<dbReference type="GO" id="GO:0046306">
    <property type="term" value="P:alkanesulfonate catabolic process"/>
    <property type="evidence" value="ECO:0007669"/>
    <property type="project" value="TreeGrafter"/>
</dbReference>
<keyword evidence="7" id="KW-1185">Reference proteome</keyword>
<dbReference type="Proteomes" id="UP001165124">
    <property type="component" value="Unassembled WGS sequence"/>
</dbReference>
<sequence>MQWCGGLIGMRDFRFGFNFFDLKDRDSFVRRCREAESRGYDVALVPDHLGGPAPFPTMVAAAEATERLRVGALVLNEAFWNAHLLAREVATADRLTGGRVELGLGAGHMKWEFDRAGIPWEPFGARVDRMAALVEELGRLFAEPGYPERAERDAAHGLTPLAPVQKSGFGGSGPPLLIGGTGDRVLDQAVRHADIVGLAGVYQAPGKPPGTFLLGDAEQADDRVRYVRERAGDRFAELELNVLLQYVEITSDRRAAAERLAAGLLPHFTVEQVLDCPFVLFGTVEQMAEQLRERRERYGFTYVVVHAPYVDALAPVIERLK</sequence>
<dbReference type="Gene3D" id="3.20.20.30">
    <property type="entry name" value="Luciferase-like domain"/>
    <property type="match status" value="1"/>
</dbReference>
<dbReference type="GO" id="GO:0008726">
    <property type="term" value="F:alkanesulfonate monooxygenase activity"/>
    <property type="evidence" value="ECO:0007669"/>
    <property type="project" value="TreeGrafter"/>
</dbReference>
<dbReference type="NCBIfam" id="TIGR03621">
    <property type="entry name" value="F420_MSMEG_2516"/>
    <property type="match status" value="1"/>
</dbReference>
<reference evidence="6" key="1">
    <citation type="submission" date="2023-02" db="EMBL/GenBank/DDBJ databases">
        <title>Actinomadura rubrobrunea NBRC 14622.</title>
        <authorList>
            <person name="Ichikawa N."/>
            <person name="Sato H."/>
            <person name="Tonouchi N."/>
        </authorList>
    </citation>
    <scope>NUCLEOTIDE SEQUENCE</scope>
    <source>
        <strain evidence="6">NBRC 14622</strain>
    </source>
</reference>
<evidence type="ECO:0000259" key="5">
    <source>
        <dbReference type="Pfam" id="PF00296"/>
    </source>
</evidence>
<feature type="domain" description="Luciferase-like" evidence="5">
    <location>
        <begin position="26"/>
        <end position="267"/>
    </location>
</feature>
<dbReference type="InterPro" id="IPR036661">
    <property type="entry name" value="Luciferase-like_sf"/>
</dbReference>
<dbReference type="PANTHER" id="PTHR42847">
    <property type="entry name" value="ALKANESULFONATE MONOOXYGENASE"/>
    <property type="match status" value="1"/>
</dbReference>
<proteinExistence type="predicted"/>
<accession>A0A9W6PSS2</accession>
<comment type="caution">
    <text evidence="6">The sequence shown here is derived from an EMBL/GenBank/DDBJ whole genome shotgun (WGS) entry which is preliminary data.</text>
</comment>
<name>A0A9W6PSS2_9ACTN</name>
<evidence type="ECO:0000256" key="1">
    <source>
        <dbReference type="ARBA" id="ARBA00022630"/>
    </source>
</evidence>
<evidence type="ECO:0000256" key="4">
    <source>
        <dbReference type="ARBA" id="ARBA00023033"/>
    </source>
</evidence>
<dbReference type="AlphaFoldDB" id="A0A9W6PSS2"/>
<keyword evidence="2" id="KW-0288">FMN</keyword>
<dbReference type="Pfam" id="PF00296">
    <property type="entry name" value="Bac_luciferase"/>
    <property type="match status" value="1"/>
</dbReference>
<keyword evidence="1" id="KW-0285">Flavoprotein</keyword>
<keyword evidence="4" id="KW-0503">Monooxygenase</keyword>
<dbReference type="InterPro" id="IPR011251">
    <property type="entry name" value="Luciferase-like_dom"/>
</dbReference>
<keyword evidence="3" id="KW-0560">Oxidoreductase</keyword>
<evidence type="ECO:0000256" key="2">
    <source>
        <dbReference type="ARBA" id="ARBA00022643"/>
    </source>
</evidence>
<gene>
    <name evidence="6" type="ORF">Arub01_11990</name>
</gene>